<protein>
    <submittedName>
        <fullName evidence="1">Uncharacterized protein</fullName>
    </submittedName>
</protein>
<gene>
    <name evidence="1" type="ORF">BON30_01035</name>
</gene>
<organism evidence="1 2">
    <name type="scientific">Cystobacter ferrugineus</name>
    <dbReference type="NCBI Taxonomy" id="83449"/>
    <lineage>
        <taxon>Bacteria</taxon>
        <taxon>Pseudomonadati</taxon>
        <taxon>Myxococcota</taxon>
        <taxon>Myxococcia</taxon>
        <taxon>Myxococcales</taxon>
        <taxon>Cystobacterineae</taxon>
        <taxon>Archangiaceae</taxon>
        <taxon>Cystobacter</taxon>
    </lineage>
</organism>
<accession>A0A1L9BHW4</accession>
<keyword evidence="2" id="KW-1185">Reference proteome</keyword>
<reference evidence="2" key="1">
    <citation type="submission" date="2016-11" db="EMBL/GenBank/DDBJ databases">
        <authorList>
            <person name="Shukria A."/>
            <person name="Stevens D.C."/>
        </authorList>
    </citation>
    <scope>NUCLEOTIDE SEQUENCE [LARGE SCALE GENOMIC DNA]</scope>
    <source>
        <strain evidence="2">Cbfe23</strain>
    </source>
</reference>
<sequence>MSGPRPKTCAVCGRVITPVELYYRFTLVLEGEQDVIGTAASRPGAPDAGDELATLLERLEDGSESAEELEAQVHWERGGSVCGTCRAVVVRTLSAPPEDVAEPH</sequence>
<dbReference type="STRING" id="83449.BON30_01035"/>
<reference evidence="1 2" key="2">
    <citation type="submission" date="2016-12" db="EMBL/GenBank/DDBJ databases">
        <title>Draft Genome Sequence of Cystobacter ferrugineus Strain Cbfe23.</title>
        <authorList>
            <person name="Akbar S."/>
            <person name="Dowd S.E."/>
            <person name="Stevens D.C."/>
        </authorList>
    </citation>
    <scope>NUCLEOTIDE SEQUENCE [LARGE SCALE GENOMIC DNA]</scope>
    <source>
        <strain evidence="1 2">Cbfe23</strain>
    </source>
</reference>
<name>A0A1L9BHW4_9BACT</name>
<evidence type="ECO:0000313" key="2">
    <source>
        <dbReference type="Proteomes" id="UP000182229"/>
    </source>
</evidence>
<comment type="caution">
    <text evidence="1">The sequence shown here is derived from an EMBL/GenBank/DDBJ whole genome shotgun (WGS) entry which is preliminary data.</text>
</comment>
<dbReference type="AlphaFoldDB" id="A0A1L9BHW4"/>
<dbReference type="Proteomes" id="UP000182229">
    <property type="component" value="Unassembled WGS sequence"/>
</dbReference>
<dbReference type="OrthoDB" id="5524763at2"/>
<dbReference type="EMBL" id="MPIN01000001">
    <property type="protein sequence ID" value="OJH41857.1"/>
    <property type="molecule type" value="Genomic_DNA"/>
</dbReference>
<evidence type="ECO:0000313" key="1">
    <source>
        <dbReference type="EMBL" id="OJH41857.1"/>
    </source>
</evidence>
<dbReference type="RefSeq" id="WP_071895947.1">
    <property type="nucleotide sequence ID" value="NZ_MPIN01000001.1"/>
</dbReference>
<proteinExistence type="predicted"/>